<evidence type="ECO:0000256" key="3">
    <source>
        <dbReference type="ARBA" id="ARBA00022970"/>
    </source>
</evidence>
<evidence type="ECO:0000313" key="4">
    <source>
        <dbReference type="EMBL" id="SPW45304.1"/>
    </source>
</evidence>
<dbReference type="Proteomes" id="UP000250561">
    <property type="component" value="Unassembled WGS sequence"/>
</dbReference>
<evidence type="ECO:0000256" key="1">
    <source>
        <dbReference type="ARBA" id="ARBA00005417"/>
    </source>
</evidence>
<dbReference type="GO" id="GO:0005524">
    <property type="term" value="F:ATP binding"/>
    <property type="evidence" value="ECO:0007669"/>
    <property type="project" value="UniProtKB-KW"/>
</dbReference>
<dbReference type="InterPro" id="IPR027417">
    <property type="entry name" value="P-loop_NTPase"/>
</dbReference>
<keyword evidence="4" id="KW-0067">ATP-binding</keyword>
<evidence type="ECO:0000256" key="2">
    <source>
        <dbReference type="ARBA" id="ARBA00022448"/>
    </source>
</evidence>
<dbReference type="AlphaFoldDB" id="A0A2X1JS50"/>
<name>A0A2X1JS50_ECOLX</name>
<reference evidence="4 5" key="1">
    <citation type="submission" date="2018-06" db="EMBL/GenBank/DDBJ databases">
        <authorList>
            <consortium name="Pathogen Informatics"/>
            <person name="Doyle S."/>
        </authorList>
    </citation>
    <scope>NUCLEOTIDE SEQUENCE [LARGE SCALE GENOMIC DNA]</scope>
    <source>
        <strain evidence="4 5">NCTC11126</strain>
    </source>
</reference>
<gene>
    <name evidence="4" type="primary">livF_1</name>
    <name evidence="4" type="ORF">NCTC11126_02567</name>
</gene>
<accession>A0A2X1JS50</accession>
<keyword evidence="2" id="KW-0813">Transport</keyword>
<dbReference type="PANTHER" id="PTHR43820:SF4">
    <property type="entry name" value="HIGH-AFFINITY BRANCHED-CHAIN AMINO ACID TRANSPORT ATP-BINDING PROTEIN LIVF"/>
    <property type="match status" value="1"/>
</dbReference>
<dbReference type="InterPro" id="IPR052156">
    <property type="entry name" value="BCAA_Transport_ATP-bd_LivF"/>
</dbReference>
<comment type="similarity">
    <text evidence="1">Belongs to the ABC transporter superfamily.</text>
</comment>
<organism evidence="4 5">
    <name type="scientific">Escherichia coli</name>
    <dbReference type="NCBI Taxonomy" id="562"/>
    <lineage>
        <taxon>Bacteria</taxon>
        <taxon>Pseudomonadati</taxon>
        <taxon>Pseudomonadota</taxon>
        <taxon>Gammaproteobacteria</taxon>
        <taxon>Enterobacterales</taxon>
        <taxon>Enterobacteriaceae</taxon>
        <taxon>Escherichia</taxon>
    </lineage>
</organism>
<dbReference type="PANTHER" id="PTHR43820">
    <property type="entry name" value="HIGH-AFFINITY BRANCHED-CHAIN AMINO ACID TRANSPORT ATP-BINDING PROTEIN LIVF"/>
    <property type="match status" value="1"/>
</dbReference>
<proteinExistence type="inferred from homology"/>
<protein>
    <submittedName>
        <fullName evidence="4">Leucine/isoleucine/valine transporter ATP-binding subunit</fullName>
    </submittedName>
</protein>
<dbReference type="GO" id="GO:0015658">
    <property type="term" value="F:branched-chain amino acid transmembrane transporter activity"/>
    <property type="evidence" value="ECO:0007669"/>
    <property type="project" value="TreeGrafter"/>
</dbReference>
<sequence length="64" mass="7173">MEKVMLSFDKVSAHYGKIQALHEVSLHINQGEIVTLIGANGGGENHLAWYVMRRSARHQRANCV</sequence>
<dbReference type="SUPFAM" id="SSF52540">
    <property type="entry name" value="P-loop containing nucleoside triphosphate hydrolases"/>
    <property type="match status" value="1"/>
</dbReference>
<keyword evidence="3" id="KW-0029">Amino-acid transport</keyword>
<keyword evidence="4" id="KW-0547">Nucleotide-binding</keyword>
<dbReference type="Gene3D" id="3.40.50.300">
    <property type="entry name" value="P-loop containing nucleotide triphosphate hydrolases"/>
    <property type="match status" value="1"/>
</dbReference>
<dbReference type="GO" id="GO:0015807">
    <property type="term" value="P:L-amino acid transport"/>
    <property type="evidence" value="ECO:0007669"/>
    <property type="project" value="TreeGrafter"/>
</dbReference>
<evidence type="ECO:0000313" key="5">
    <source>
        <dbReference type="Proteomes" id="UP000250561"/>
    </source>
</evidence>
<dbReference type="EMBL" id="UARS01000006">
    <property type="protein sequence ID" value="SPW45304.1"/>
    <property type="molecule type" value="Genomic_DNA"/>
</dbReference>